<reference evidence="1" key="1">
    <citation type="journal article" date="2020" name="Stud. Mycol.">
        <title>101 Dothideomycetes genomes: a test case for predicting lifestyles and emergence of pathogens.</title>
        <authorList>
            <person name="Haridas S."/>
            <person name="Albert R."/>
            <person name="Binder M."/>
            <person name="Bloem J."/>
            <person name="Labutti K."/>
            <person name="Salamov A."/>
            <person name="Andreopoulos B."/>
            <person name="Baker S."/>
            <person name="Barry K."/>
            <person name="Bills G."/>
            <person name="Bluhm B."/>
            <person name="Cannon C."/>
            <person name="Castanera R."/>
            <person name="Culley D."/>
            <person name="Daum C."/>
            <person name="Ezra D."/>
            <person name="Gonzalez J."/>
            <person name="Henrissat B."/>
            <person name="Kuo A."/>
            <person name="Liang C."/>
            <person name="Lipzen A."/>
            <person name="Lutzoni F."/>
            <person name="Magnuson J."/>
            <person name="Mondo S."/>
            <person name="Nolan M."/>
            <person name="Ohm R."/>
            <person name="Pangilinan J."/>
            <person name="Park H.-J."/>
            <person name="Ramirez L."/>
            <person name="Alfaro M."/>
            <person name="Sun H."/>
            <person name="Tritt A."/>
            <person name="Yoshinaga Y."/>
            <person name="Zwiers L.-H."/>
            <person name="Turgeon B."/>
            <person name="Goodwin S."/>
            <person name="Spatafora J."/>
            <person name="Crous P."/>
            <person name="Grigoriev I."/>
        </authorList>
    </citation>
    <scope>NUCLEOTIDE SEQUENCE</scope>
    <source>
        <strain evidence="1">CBS 207.26</strain>
    </source>
</reference>
<name>A0A6A6EIE9_9PEZI</name>
<evidence type="ECO:0000313" key="1">
    <source>
        <dbReference type="EMBL" id="KAF2190855.1"/>
    </source>
</evidence>
<sequence>MRGNADFGNRIAGQEPYFMDEYAHRTLYVILEGLATESMDIHSSCGRAIPDWLSSWSGLASIRRLHASHANLKSPISQASFNHAEAIMSSQFLTHLHSPSSNWEFMLQRLEAQSFGPVSASCRSLGIPKRTTQTSPTFPDCSACKSRGFTSELDCREGCSPTLIAYTLHRSWRP</sequence>
<dbReference type="EMBL" id="ML994618">
    <property type="protein sequence ID" value="KAF2190855.1"/>
    <property type="molecule type" value="Genomic_DNA"/>
</dbReference>
<proteinExistence type="predicted"/>
<protein>
    <submittedName>
        <fullName evidence="1">Uncharacterized protein</fullName>
    </submittedName>
</protein>
<gene>
    <name evidence="1" type="ORF">K469DRAFT_393990</name>
</gene>
<organism evidence="1 2">
    <name type="scientific">Zopfia rhizophila CBS 207.26</name>
    <dbReference type="NCBI Taxonomy" id="1314779"/>
    <lineage>
        <taxon>Eukaryota</taxon>
        <taxon>Fungi</taxon>
        <taxon>Dikarya</taxon>
        <taxon>Ascomycota</taxon>
        <taxon>Pezizomycotina</taxon>
        <taxon>Dothideomycetes</taxon>
        <taxon>Dothideomycetes incertae sedis</taxon>
        <taxon>Zopfiaceae</taxon>
        <taxon>Zopfia</taxon>
    </lineage>
</organism>
<evidence type="ECO:0000313" key="2">
    <source>
        <dbReference type="Proteomes" id="UP000800200"/>
    </source>
</evidence>
<dbReference type="Proteomes" id="UP000800200">
    <property type="component" value="Unassembled WGS sequence"/>
</dbReference>
<accession>A0A6A6EIE9</accession>
<dbReference type="AlphaFoldDB" id="A0A6A6EIE9"/>
<keyword evidence="2" id="KW-1185">Reference proteome</keyword>